<dbReference type="EMBL" id="FUIG01000103">
    <property type="protein sequence ID" value="SJM35635.1"/>
    <property type="molecule type" value="Genomic_DNA"/>
</dbReference>
<sequence length="36" mass="4185">MTIDLGSLVTVGLDKVRRVEKYRPQERKKPLRDMVG</sequence>
<keyword evidence="2" id="KW-1185">Reference proteome</keyword>
<evidence type="ECO:0000313" key="2">
    <source>
        <dbReference type="Proteomes" id="UP000245698"/>
    </source>
</evidence>
<organism evidence="1 2">
    <name type="scientific">Mesorhizobium delmotii</name>
    <dbReference type="NCBI Taxonomy" id="1631247"/>
    <lineage>
        <taxon>Bacteria</taxon>
        <taxon>Pseudomonadati</taxon>
        <taxon>Pseudomonadota</taxon>
        <taxon>Alphaproteobacteria</taxon>
        <taxon>Hyphomicrobiales</taxon>
        <taxon>Phyllobacteriaceae</taxon>
        <taxon>Mesorhizobium</taxon>
    </lineage>
</organism>
<accession>A0A2P9AWT0</accession>
<name>A0A2P9AWT0_9HYPH</name>
<evidence type="ECO:0000313" key="1">
    <source>
        <dbReference type="EMBL" id="SJM35635.1"/>
    </source>
</evidence>
<protein>
    <submittedName>
        <fullName evidence="1">Uncharacterized protein</fullName>
    </submittedName>
</protein>
<dbReference type="Proteomes" id="UP000245698">
    <property type="component" value="Unassembled WGS sequence"/>
</dbReference>
<gene>
    <name evidence="1" type="ORF">BQ8482_90010</name>
</gene>
<reference evidence="2" key="1">
    <citation type="submission" date="2016-12" db="EMBL/GenBank/DDBJ databases">
        <authorList>
            <person name="Brunel B."/>
        </authorList>
    </citation>
    <scope>NUCLEOTIDE SEQUENCE [LARGE SCALE GENOMIC DNA]</scope>
</reference>
<dbReference type="AlphaFoldDB" id="A0A2P9AWT0"/>
<proteinExistence type="predicted"/>